<dbReference type="GO" id="GO:0005509">
    <property type="term" value="F:calcium ion binding"/>
    <property type="evidence" value="ECO:0007669"/>
    <property type="project" value="UniProtKB-ARBA"/>
</dbReference>
<evidence type="ECO:0000256" key="11">
    <source>
        <dbReference type="ARBA" id="ARBA00023136"/>
    </source>
</evidence>
<dbReference type="SUPFAM" id="SSF158472">
    <property type="entry name" value="HAMP domain-like"/>
    <property type="match status" value="1"/>
</dbReference>
<keyword evidence="10" id="KW-0902">Two-component regulatory system</keyword>
<dbReference type="Pfam" id="PF00672">
    <property type="entry name" value="HAMP"/>
    <property type="match status" value="1"/>
</dbReference>
<dbReference type="EMBL" id="CP046455">
    <property type="protein sequence ID" value="QGU08254.1"/>
    <property type="molecule type" value="Genomic_DNA"/>
</dbReference>
<dbReference type="RefSeq" id="WP_156231667.1">
    <property type="nucleotide sequence ID" value="NZ_CP046455.1"/>
</dbReference>
<feature type="transmembrane region" description="Helical" evidence="12">
    <location>
        <begin position="42"/>
        <end position="66"/>
    </location>
</feature>
<dbReference type="SMART" id="SM00304">
    <property type="entry name" value="HAMP"/>
    <property type="match status" value="1"/>
</dbReference>
<dbReference type="PRINTS" id="PR00344">
    <property type="entry name" value="BCTRLSENSOR"/>
</dbReference>
<dbReference type="GO" id="GO:0005886">
    <property type="term" value="C:plasma membrane"/>
    <property type="evidence" value="ECO:0007669"/>
    <property type="project" value="UniProtKB-SubCell"/>
</dbReference>
<dbReference type="GO" id="GO:0000155">
    <property type="term" value="F:phosphorelay sensor kinase activity"/>
    <property type="evidence" value="ECO:0007669"/>
    <property type="project" value="InterPro"/>
</dbReference>
<evidence type="ECO:0000259" key="13">
    <source>
        <dbReference type="PROSITE" id="PS50109"/>
    </source>
</evidence>
<feature type="transmembrane region" description="Helical" evidence="12">
    <location>
        <begin position="182"/>
        <end position="202"/>
    </location>
</feature>
<name>A0A6B8W3Y3_9CORY</name>
<evidence type="ECO:0000256" key="7">
    <source>
        <dbReference type="ARBA" id="ARBA00022692"/>
    </source>
</evidence>
<dbReference type="Pfam" id="PF00512">
    <property type="entry name" value="HisKA"/>
    <property type="match status" value="1"/>
</dbReference>
<accession>A0A6B8W3Y3</accession>
<dbReference type="InterPro" id="IPR003594">
    <property type="entry name" value="HATPase_dom"/>
</dbReference>
<keyword evidence="6 15" id="KW-0808">Transferase</keyword>
<evidence type="ECO:0000256" key="8">
    <source>
        <dbReference type="ARBA" id="ARBA00022777"/>
    </source>
</evidence>
<dbReference type="CDD" id="cd06225">
    <property type="entry name" value="HAMP"/>
    <property type="match status" value="1"/>
</dbReference>
<comment type="subcellular location">
    <subcellularLocation>
        <location evidence="3">Cell membrane</location>
    </subcellularLocation>
</comment>
<dbReference type="SMART" id="SM00387">
    <property type="entry name" value="HATPase_c"/>
    <property type="match status" value="1"/>
</dbReference>
<evidence type="ECO:0000256" key="1">
    <source>
        <dbReference type="ARBA" id="ARBA00000085"/>
    </source>
</evidence>
<dbReference type="FunFam" id="3.30.565.10:FF:000006">
    <property type="entry name" value="Sensor histidine kinase WalK"/>
    <property type="match status" value="1"/>
</dbReference>
<dbReference type="InterPro" id="IPR004358">
    <property type="entry name" value="Sig_transdc_His_kin-like_C"/>
</dbReference>
<dbReference type="PANTHER" id="PTHR45436:SF5">
    <property type="entry name" value="SENSOR HISTIDINE KINASE TRCS"/>
    <property type="match status" value="1"/>
</dbReference>
<dbReference type="FunFam" id="1.10.287.130:FF:000001">
    <property type="entry name" value="Two-component sensor histidine kinase"/>
    <property type="match status" value="1"/>
</dbReference>
<evidence type="ECO:0000256" key="4">
    <source>
        <dbReference type="ARBA" id="ARBA00012438"/>
    </source>
</evidence>
<evidence type="ECO:0000256" key="10">
    <source>
        <dbReference type="ARBA" id="ARBA00023012"/>
    </source>
</evidence>
<protein>
    <recommendedName>
        <fullName evidence="4">histidine kinase</fullName>
        <ecNumber evidence="4">2.7.13.3</ecNumber>
    </recommendedName>
</protein>
<dbReference type="CDD" id="cd00082">
    <property type="entry name" value="HisKA"/>
    <property type="match status" value="1"/>
</dbReference>
<dbReference type="CDD" id="cd00075">
    <property type="entry name" value="HATPase"/>
    <property type="match status" value="1"/>
</dbReference>
<evidence type="ECO:0000259" key="14">
    <source>
        <dbReference type="PROSITE" id="PS50885"/>
    </source>
</evidence>
<dbReference type="PROSITE" id="PS50885">
    <property type="entry name" value="HAMP"/>
    <property type="match status" value="1"/>
</dbReference>
<keyword evidence="11 12" id="KW-0472">Membrane</keyword>
<dbReference type="InterPro" id="IPR003660">
    <property type="entry name" value="HAMP_dom"/>
</dbReference>
<dbReference type="AlphaFoldDB" id="A0A6B8W3Y3"/>
<evidence type="ECO:0000256" key="5">
    <source>
        <dbReference type="ARBA" id="ARBA00022553"/>
    </source>
</evidence>
<evidence type="ECO:0000313" key="16">
    <source>
        <dbReference type="Proteomes" id="UP000424462"/>
    </source>
</evidence>
<dbReference type="SMART" id="SM00388">
    <property type="entry name" value="HisKA"/>
    <property type="match status" value="1"/>
</dbReference>
<dbReference type="InterPro" id="IPR036097">
    <property type="entry name" value="HisK_dim/P_sf"/>
</dbReference>
<gene>
    <name evidence="15" type="primary">tcrY</name>
    <name evidence="15" type="ORF">COCCU_11765</name>
</gene>
<evidence type="ECO:0000256" key="6">
    <source>
        <dbReference type="ARBA" id="ARBA00022679"/>
    </source>
</evidence>
<dbReference type="EC" id="2.7.13.3" evidence="4"/>
<evidence type="ECO:0000256" key="3">
    <source>
        <dbReference type="ARBA" id="ARBA00004236"/>
    </source>
</evidence>
<dbReference type="Gene3D" id="1.10.287.130">
    <property type="match status" value="1"/>
</dbReference>
<evidence type="ECO:0000256" key="12">
    <source>
        <dbReference type="SAM" id="Phobius"/>
    </source>
</evidence>
<reference evidence="15 16" key="1">
    <citation type="submission" date="2019-11" db="EMBL/GenBank/DDBJ databases">
        <title>Complete genome sequence of Corynebacterium kalinowskii 1959, a novel Corynebacterium species isolated from soil of a small paddock in Vilsendorf, Germany.</title>
        <authorList>
            <person name="Schaffert L."/>
            <person name="Ruwe M."/>
            <person name="Milse J."/>
            <person name="Hanuschka K."/>
            <person name="Ortseifen V."/>
            <person name="Droste J."/>
            <person name="Brandt D."/>
            <person name="Schlueter L."/>
            <person name="Kutter Y."/>
            <person name="Vinke S."/>
            <person name="Viehoefer P."/>
            <person name="Jacob L."/>
            <person name="Luebke N.-C."/>
            <person name="Schulte-Berndt E."/>
            <person name="Hain C."/>
            <person name="Linder M."/>
            <person name="Schmidt P."/>
            <person name="Wollenschlaeger L."/>
            <person name="Luttermann T."/>
            <person name="Thieme E."/>
            <person name="Hassa J."/>
            <person name="Haak M."/>
            <person name="Wittchen M."/>
            <person name="Mentz A."/>
            <person name="Persicke M."/>
            <person name="Busche T."/>
            <person name="Ruckert C."/>
        </authorList>
    </citation>
    <scope>NUCLEOTIDE SEQUENCE [LARGE SCALE GENOMIC DNA]</scope>
    <source>
        <strain evidence="15 16">2039</strain>
    </source>
</reference>
<dbReference type="Pfam" id="PF02518">
    <property type="entry name" value="HATPase_c"/>
    <property type="match status" value="1"/>
</dbReference>
<dbReference type="SUPFAM" id="SSF55874">
    <property type="entry name" value="ATPase domain of HSP90 chaperone/DNA topoisomerase II/histidine kinase"/>
    <property type="match status" value="1"/>
</dbReference>
<dbReference type="PROSITE" id="PS50109">
    <property type="entry name" value="HIS_KIN"/>
    <property type="match status" value="1"/>
</dbReference>
<dbReference type="InterPro" id="IPR036890">
    <property type="entry name" value="HATPase_C_sf"/>
</dbReference>
<evidence type="ECO:0000256" key="9">
    <source>
        <dbReference type="ARBA" id="ARBA00022989"/>
    </source>
</evidence>
<dbReference type="InterPro" id="IPR005467">
    <property type="entry name" value="His_kinase_dom"/>
</dbReference>
<keyword evidence="7 12" id="KW-0812">Transmembrane</keyword>
<dbReference type="Proteomes" id="UP000424462">
    <property type="component" value="Chromosome"/>
</dbReference>
<feature type="domain" description="Histidine kinase" evidence="13">
    <location>
        <begin position="271"/>
        <end position="483"/>
    </location>
</feature>
<dbReference type="InterPro" id="IPR003661">
    <property type="entry name" value="HisK_dim/P_dom"/>
</dbReference>
<proteinExistence type="predicted"/>
<keyword evidence="5" id="KW-0597">Phosphoprotein</keyword>
<evidence type="ECO:0000256" key="2">
    <source>
        <dbReference type="ARBA" id="ARBA00001968"/>
    </source>
</evidence>
<comment type="catalytic activity">
    <reaction evidence="1">
        <text>ATP + protein L-histidine = ADP + protein N-phospho-L-histidine.</text>
        <dbReference type="EC" id="2.7.13.3"/>
    </reaction>
</comment>
<dbReference type="KEGG" id="cok:COCCU_11765"/>
<comment type="cofactor">
    <cofactor evidence="2">
        <name>a divalent metal cation</name>
        <dbReference type="ChEBI" id="CHEBI:60240"/>
    </cofactor>
</comment>
<sequence>MAEEQFPNPYADRRLPADEGGVEKRVGEHRFSISRTIPLRTWLVVLIISISGLGLAASAVAVSSIMKESVYTRIDDELHSSLDGWASSSEIFVANLGARPPSDYVVLKIFPDGNIFAFNDRGAIPDASQLVIGAEPATVGSSADSTGDIRWRALAVAEEGITTVVAKDLNSEDHLLRRLNTGLVVISLLVLSVMAAMGYYLIRRALRPLREVERTAQAIAAGDLDRRVPRWPGHTEVGQLSQALNVMLEQVQTSVENAQAKEGQMRRFVGDASHELRTPLTSVRGYTELYRSGATQDIDRVLTKIDDESRRMSALVEDLLALTRAEEAKLDKRPVDLLELGLGVASTARGAFPGRQINIVNDTSAVPVVNGDPGRLHQVLLNLVTNGLVHGGPESAVTLRYTFSGEDVVTEVTDTGRGMEPEVAAHIFERFYREDSSRSRISGGSGLGLAIVKSLVEQHGGSIAVHSAPGEGTTFTVRLKRLRDL</sequence>
<feature type="domain" description="HAMP" evidence="14">
    <location>
        <begin position="203"/>
        <end position="256"/>
    </location>
</feature>
<dbReference type="PANTHER" id="PTHR45436">
    <property type="entry name" value="SENSOR HISTIDINE KINASE YKOH"/>
    <property type="match status" value="1"/>
</dbReference>
<dbReference type="Gene3D" id="3.30.565.10">
    <property type="entry name" value="Histidine kinase-like ATPase, C-terminal domain"/>
    <property type="match status" value="1"/>
</dbReference>
<dbReference type="Gene3D" id="6.10.340.10">
    <property type="match status" value="1"/>
</dbReference>
<evidence type="ECO:0000313" key="15">
    <source>
        <dbReference type="EMBL" id="QGU08254.1"/>
    </source>
</evidence>
<dbReference type="SUPFAM" id="SSF47384">
    <property type="entry name" value="Homodimeric domain of signal transducing histidine kinase"/>
    <property type="match status" value="1"/>
</dbReference>
<dbReference type="InterPro" id="IPR050428">
    <property type="entry name" value="TCS_sensor_his_kinase"/>
</dbReference>
<keyword evidence="9 12" id="KW-1133">Transmembrane helix</keyword>
<organism evidence="15 16">
    <name type="scientific">Corynebacterium occultum</name>
    <dbReference type="NCBI Taxonomy" id="2675219"/>
    <lineage>
        <taxon>Bacteria</taxon>
        <taxon>Bacillati</taxon>
        <taxon>Actinomycetota</taxon>
        <taxon>Actinomycetes</taxon>
        <taxon>Mycobacteriales</taxon>
        <taxon>Corynebacteriaceae</taxon>
        <taxon>Corynebacterium</taxon>
    </lineage>
</organism>
<keyword evidence="8 15" id="KW-0418">Kinase</keyword>
<keyword evidence="16" id="KW-1185">Reference proteome</keyword>